<dbReference type="EMBL" id="FN543431">
    <property type="protein sequence ID" value="CBA62583.1"/>
    <property type="molecule type" value="mRNA"/>
</dbReference>
<reference evidence="2" key="1">
    <citation type="submission" date="2009-08" db="EMBL/GenBank/DDBJ databases">
        <title>Identification of bracovirus particle proteins and analysis of their transcript levels at the stage of virion formation.</title>
        <authorList>
            <person name="Wetterwald C."/>
            <person name="Roth T."/>
            <person name="Kaeslin M."/>
            <person name="Anaheim M."/>
            <person name="Wespi G."/>
            <person name="Heller M."/>
            <person name="Meser P."/>
            <person name="Roditi I."/>
            <person name="Pfister-Wilhelm R."/>
            <person name="Bezier A."/>
            <person name="Gyapay G."/>
            <person name="Drezen J.M."/>
            <person name="Lanzrein B."/>
        </authorList>
    </citation>
    <scope>NUCLEOTIDE SEQUENCE</scope>
    <source>
        <tissue evidence="2">Ovary</tissue>
    </source>
</reference>
<protein>
    <submittedName>
        <fullName evidence="2">BVpp85 protein</fullName>
    </submittedName>
</protein>
<organism evidence="2">
    <name type="scientific">Chelonus inanitus</name>
    <dbReference type="NCBI Taxonomy" id="49201"/>
    <lineage>
        <taxon>Eukaryota</taxon>
        <taxon>Metazoa</taxon>
        <taxon>Ecdysozoa</taxon>
        <taxon>Arthropoda</taxon>
        <taxon>Hexapoda</taxon>
        <taxon>Insecta</taxon>
        <taxon>Pterygota</taxon>
        <taxon>Neoptera</taxon>
        <taxon>Endopterygota</taxon>
        <taxon>Hymenoptera</taxon>
        <taxon>Apocrita</taxon>
        <taxon>Ichneumonoidea</taxon>
        <taxon>Braconidae</taxon>
        <taxon>Cheloninae</taxon>
        <taxon>Chelonus</taxon>
    </lineage>
</organism>
<proteinExistence type="evidence at transcript level"/>
<gene>
    <name evidence="2" type="primary">bv85</name>
</gene>
<sequence>MSEESTTTPSSITTQSLEEPMATEKPSTSRDYEEQAEPLIKIDIPEISIREEYQKQLGDLLESVNIDERISEEIAIDNHEQITHQFFLDTLESLDRQIDQLSNREYELILRSRDLRKRIKGLKEFLVTAQSQIEIDRYQNELQMVLKSLIQLKEDDEAIQLTKYKLFEVKEKLFKKWQNELERNAQMLATESDRVMEYEGQSGSPLEELEQDRDQLIRMIHSLKDELDYSIDSYTERKKEKDMYLKKEP</sequence>
<dbReference type="AlphaFoldDB" id="D7FB24"/>
<name>D7FB24_9HYME</name>
<accession>D7FB24</accession>
<evidence type="ECO:0000256" key="1">
    <source>
        <dbReference type="SAM" id="MobiDB-lite"/>
    </source>
</evidence>
<evidence type="ECO:0000313" key="2">
    <source>
        <dbReference type="EMBL" id="CBA62583.1"/>
    </source>
</evidence>
<feature type="region of interest" description="Disordered" evidence="1">
    <location>
        <begin position="1"/>
        <end position="37"/>
    </location>
</feature>
<feature type="compositionally biased region" description="Low complexity" evidence="1">
    <location>
        <begin position="1"/>
        <end position="16"/>
    </location>
</feature>